<organism evidence="1 2">
    <name type="scientific">Rotaria magnacalcarata</name>
    <dbReference type="NCBI Taxonomy" id="392030"/>
    <lineage>
        <taxon>Eukaryota</taxon>
        <taxon>Metazoa</taxon>
        <taxon>Spiralia</taxon>
        <taxon>Gnathifera</taxon>
        <taxon>Rotifera</taxon>
        <taxon>Eurotatoria</taxon>
        <taxon>Bdelloidea</taxon>
        <taxon>Philodinida</taxon>
        <taxon>Philodinidae</taxon>
        <taxon>Rotaria</taxon>
    </lineage>
</organism>
<proteinExistence type="predicted"/>
<evidence type="ECO:0000313" key="1">
    <source>
        <dbReference type="EMBL" id="CAF5223028.1"/>
    </source>
</evidence>
<dbReference type="AlphaFoldDB" id="A0A8S3JW90"/>
<accession>A0A8S3JW90</accession>
<dbReference type="EMBL" id="CAJOBI010354259">
    <property type="protein sequence ID" value="CAF5223028.1"/>
    <property type="molecule type" value="Genomic_DNA"/>
</dbReference>
<name>A0A8S3JW90_9BILA</name>
<sequence>LDPCLSGVSIIIQIIDINQTNDDYPLTTVEDYFRNIDNRQEFDVCNRDSLRNECLFKLYLPIKTSVKEVIRLISERIEYSHQQIILQKPSR</sequence>
<protein>
    <submittedName>
        <fullName evidence="1">Uncharacterized protein</fullName>
    </submittedName>
</protein>
<gene>
    <name evidence="1" type="ORF">SMN809_LOCUS83123</name>
</gene>
<feature type="non-terminal residue" evidence="1">
    <location>
        <position position="1"/>
    </location>
</feature>
<dbReference type="Proteomes" id="UP000676336">
    <property type="component" value="Unassembled WGS sequence"/>
</dbReference>
<comment type="caution">
    <text evidence="1">The sequence shown here is derived from an EMBL/GenBank/DDBJ whole genome shotgun (WGS) entry which is preliminary data.</text>
</comment>
<reference evidence="1" key="1">
    <citation type="submission" date="2021-02" db="EMBL/GenBank/DDBJ databases">
        <authorList>
            <person name="Nowell W R."/>
        </authorList>
    </citation>
    <scope>NUCLEOTIDE SEQUENCE</scope>
</reference>
<evidence type="ECO:0000313" key="2">
    <source>
        <dbReference type="Proteomes" id="UP000676336"/>
    </source>
</evidence>